<dbReference type="KEGG" id="ncc:104952047"/>
<keyword evidence="2" id="KW-0812">Transmembrane</keyword>
<feature type="transmembrane region" description="Helical" evidence="2">
    <location>
        <begin position="15"/>
        <end position="37"/>
    </location>
</feature>
<proteinExistence type="predicted"/>
<evidence type="ECO:0000313" key="3">
    <source>
        <dbReference type="Proteomes" id="UP000504611"/>
    </source>
</evidence>
<dbReference type="OrthoDB" id="6491773at2759"/>
<name>A0A6I9NQR3_9TELE</name>
<evidence type="ECO:0000256" key="1">
    <source>
        <dbReference type="SAM" id="MobiDB-lite"/>
    </source>
</evidence>
<dbReference type="AlphaFoldDB" id="A0A6I9NQR3"/>
<gene>
    <name evidence="4" type="primary">cdhr2</name>
</gene>
<keyword evidence="3" id="KW-1185">Reference proteome</keyword>
<sequence length="176" mass="19050">GKAPVIEAETDPLRYILMGIVAGLVVVLTVLTTSLMCTRRNYRRKLKAAKAMNSASMVTSNNQKSGAVVPGTNKYTMEGANPVLNLIYDTTMALDMDEDSSDVDKVSVNSLDDRYSMNEASNMKSIQEEEEEEGDDGGPPKYIEPLGAALAQRGQKKASDKPHVGFINPAFSTTDL</sequence>
<dbReference type="Proteomes" id="UP000504611">
    <property type="component" value="Unplaced"/>
</dbReference>
<keyword evidence="2" id="KW-0472">Membrane</keyword>
<feature type="region of interest" description="Disordered" evidence="1">
    <location>
        <begin position="98"/>
        <end position="176"/>
    </location>
</feature>
<evidence type="ECO:0000313" key="4">
    <source>
        <dbReference type="RefSeq" id="XP_010777105.1"/>
    </source>
</evidence>
<reference evidence="4" key="1">
    <citation type="submission" date="2025-08" db="UniProtKB">
        <authorList>
            <consortium name="RefSeq"/>
        </authorList>
    </citation>
    <scope>IDENTIFICATION</scope>
    <source>
        <tissue evidence="4">Muscle</tissue>
    </source>
</reference>
<dbReference type="RefSeq" id="XP_010777105.1">
    <property type="nucleotide sequence ID" value="XM_010778803.1"/>
</dbReference>
<feature type="non-terminal residue" evidence="4">
    <location>
        <position position="1"/>
    </location>
</feature>
<organism evidence="3 4">
    <name type="scientific">Notothenia coriiceps</name>
    <name type="common">black rockcod</name>
    <dbReference type="NCBI Taxonomy" id="8208"/>
    <lineage>
        <taxon>Eukaryota</taxon>
        <taxon>Metazoa</taxon>
        <taxon>Chordata</taxon>
        <taxon>Craniata</taxon>
        <taxon>Vertebrata</taxon>
        <taxon>Euteleostomi</taxon>
        <taxon>Actinopterygii</taxon>
        <taxon>Neopterygii</taxon>
        <taxon>Teleostei</taxon>
        <taxon>Neoteleostei</taxon>
        <taxon>Acanthomorphata</taxon>
        <taxon>Eupercaria</taxon>
        <taxon>Perciformes</taxon>
        <taxon>Notothenioidei</taxon>
        <taxon>Nototheniidae</taxon>
        <taxon>Notothenia</taxon>
    </lineage>
</organism>
<protein>
    <submittedName>
        <fullName evidence="4">Cadherin-related family member 2</fullName>
    </submittedName>
</protein>
<keyword evidence="2" id="KW-1133">Transmembrane helix</keyword>
<evidence type="ECO:0000256" key="2">
    <source>
        <dbReference type="SAM" id="Phobius"/>
    </source>
</evidence>
<accession>A0A6I9NQR3</accession>
<dbReference type="CTD" id="54825"/>